<sequence>MNEKIVLCACSGMNPRGEVSRVSVYDLSIEHEDIEYCCVVASGGNYKKFIELAKNNKVIAVNGCENCCPETILKTKDVTVEYNLNVSKLLKKYDLHAECTVRINENDEKCVNIVKNEILKIKNELEDS</sequence>
<dbReference type="KEGG" id="mmil:sm9_0768"/>
<reference evidence="1 2" key="1">
    <citation type="submission" date="2015-04" db="EMBL/GenBank/DDBJ databases">
        <title>The complete genome sequence of the rumen methanogen Methanobrevibacter millerae SM9.</title>
        <authorList>
            <person name="Leahy S.C."/>
            <person name="Kelly W.J."/>
            <person name="Pacheco D.M."/>
            <person name="Li D."/>
            <person name="Altermann E."/>
            <person name="Attwood G.T."/>
        </authorList>
    </citation>
    <scope>NUCLEOTIDE SEQUENCE [LARGE SCALE GENOMIC DNA]</scope>
    <source>
        <strain evidence="1 2">SM9</strain>
    </source>
</reference>
<evidence type="ECO:0000313" key="2">
    <source>
        <dbReference type="Proteomes" id="UP000067738"/>
    </source>
</evidence>
<gene>
    <name evidence="1" type="ORF">sm9_0768</name>
</gene>
<name>A0A0U3CSD3_9EURY</name>
<dbReference type="InterPro" id="IPR014958">
    <property type="entry name" value="DGC"/>
</dbReference>
<keyword evidence="2" id="KW-1185">Reference proteome</keyword>
<organism evidence="1 2">
    <name type="scientific">Methanobrevibacter millerae</name>
    <dbReference type="NCBI Taxonomy" id="230361"/>
    <lineage>
        <taxon>Archaea</taxon>
        <taxon>Methanobacteriati</taxon>
        <taxon>Methanobacteriota</taxon>
        <taxon>Methanomada group</taxon>
        <taxon>Methanobacteria</taxon>
        <taxon>Methanobacteriales</taxon>
        <taxon>Methanobacteriaceae</taxon>
        <taxon>Methanobrevibacter</taxon>
    </lineage>
</organism>
<dbReference type="Pfam" id="PF08859">
    <property type="entry name" value="DGC"/>
    <property type="match status" value="1"/>
</dbReference>
<evidence type="ECO:0000313" key="1">
    <source>
        <dbReference type="EMBL" id="ALT68559.1"/>
    </source>
</evidence>
<dbReference type="Proteomes" id="UP000067738">
    <property type="component" value="Chromosome"/>
</dbReference>
<dbReference type="PATRIC" id="fig|230361.4.peg.792"/>
<dbReference type="AlphaFoldDB" id="A0A0U3CSD3"/>
<proteinExistence type="predicted"/>
<accession>A0A0U3CSD3</accession>
<dbReference type="EMBL" id="CP011266">
    <property type="protein sequence ID" value="ALT68559.1"/>
    <property type="molecule type" value="Genomic_DNA"/>
</dbReference>
<dbReference type="OrthoDB" id="70751at2157"/>
<dbReference type="RefSeq" id="WP_058738874.1">
    <property type="nucleotide sequence ID" value="NZ_CP011266.1"/>
</dbReference>
<protein>
    <submittedName>
        <fullName evidence="1">DGC domain-containing protein</fullName>
    </submittedName>
</protein>
<dbReference type="GeneID" id="26735741"/>